<dbReference type="AlphaFoldDB" id="A0AAU9IK72"/>
<dbReference type="Pfam" id="PF14913">
    <property type="entry name" value="DPCD"/>
    <property type="match status" value="1"/>
</dbReference>
<evidence type="ECO:0000256" key="1">
    <source>
        <dbReference type="ARBA" id="ARBA00010597"/>
    </source>
</evidence>
<comment type="similarity">
    <text evidence="1">Belongs to the DPCD family.</text>
</comment>
<dbReference type="PANTHER" id="PTHR31921:SF1">
    <property type="entry name" value="PROTEIN DPCD"/>
    <property type="match status" value="1"/>
</dbReference>
<comment type="caution">
    <text evidence="4">The sequence shown here is derived from an EMBL/GenBank/DDBJ whole genome shotgun (WGS) entry which is preliminary data.</text>
</comment>
<dbReference type="EMBL" id="CAJZBQ010000005">
    <property type="protein sequence ID" value="CAG9312204.1"/>
    <property type="molecule type" value="Genomic_DNA"/>
</dbReference>
<feature type="region of interest" description="Disordered" evidence="3">
    <location>
        <begin position="177"/>
        <end position="199"/>
    </location>
</feature>
<dbReference type="Proteomes" id="UP001162131">
    <property type="component" value="Unassembled WGS sequence"/>
</dbReference>
<sequence length="199" mass="23243">MESSRPVRSCAIAGGKRRLHTTFPDGLEIVEEYDINSYELLSRRVKKTVELGEGKWELEVGEPPSSFNPESDLMIASSTNPIFIRKDLPTEFQWRIRNLPYPFDVYSVTGDSSTSKITIRTSNKKYFKIFEITDLFRKRLRLIPDLIRYTHQFNTLIITYPKPREILLEEAEMRRQLEEARKTRGNKPPQDGDVECVQQ</sequence>
<accession>A0AAU9IK72</accession>
<evidence type="ECO:0000313" key="5">
    <source>
        <dbReference type="Proteomes" id="UP001162131"/>
    </source>
</evidence>
<dbReference type="PRINTS" id="PR02065">
    <property type="entry name" value="PROTEINDPCD"/>
</dbReference>
<proteinExistence type="inferred from homology"/>
<evidence type="ECO:0000256" key="2">
    <source>
        <dbReference type="ARBA" id="ARBA00020330"/>
    </source>
</evidence>
<dbReference type="PANTHER" id="PTHR31921">
    <property type="entry name" value="PROTEIN DPCD"/>
    <property type="match status" value="1"/>
</dbReference>
<evidence type="ECO:0000313" key="4">
    <source>
        <dbReference type="EMBL" id="CAG9312204.1"/>
    </source>
</evidence>
<gene>
    <name evidence="4" type="ORF">BSTOLATCC_MIC5448</name>
</gene>
<evidence type="ECO:0000256" key="3">
    <source>
        <dbReference type="SAM" id="MobiDB-lite"/>
    </source>
</evidence>
<reference evidence="4" key="1">
    <citation type="submission" date="2021-09" db="EMBL/GenBank/DDBJ databases">
        <authorList>
            <consortium name="AG Swart"/>
            <person name="Singh M."/>
            <person name="Singh A."/>
            <person name="Seah K."/>
            <person name="Emmerich C."/>
        </authorList>
    </citation>
    <scope>NUCLEOTIDE SEQUENCE</scope>
    <source>
        <strain evidence="4">ATCC30299</strain>
    </source>
</reference>
<organism evidence="4 5">
    <name type="scientific">Blepharisma stoltei</name>
    <dbReference type="NCBI Taxonomy" id="1481888"/>
    <lineage>
        <taxon>Eukaryota</taxon>
        <taxon>Sar</taxon>
        <taxon>Alveolata</taxon>
        <taxon>Ciliophora</taxon>
        <taxon>Postciliodesmatophora</taxon>
        <taxon>Heterotrichea</taxon>
        <taxon>Heterotrichida</taxon>
        <taxon>Blepharismidae</taxon>
        <taxon>Blepharisma</taxon>
    </lineage>
</organism>
<name>A0AAU9IK72_9CILI</name>
<dbReference type="InterPro" id="IPR026224">
    <property type="entry name" value="DPCD"/>
</dbReference>
<keyword evidence="5" id="KW-1185">Reference proteome</keyword>
<protein>
    <recommendedName>
        <fullName evidence="2">Protein DPCD</fullName>
    </recommendedName>
</protein>